<gene>
    <name evidence="1" type="ORF">K3G42_026031</name>
</gene>
<comment type="caution">
    <text evidence="1">The sequence shown here is derived from an EMBL/GenBank/DDBJ whole genome shotgun (WGS) entry which is preliminary data.</text>
</comment>
<reference evidence="1" key="1">
    <citation type="submission" date="2021-08" db="EMBL/GenBank/DDBJ databases">
        <title>The first chromosome-level gecko genome reveals the dynamic sex chromosomes of Neotropical dwarf geckos (Sphaerodactylidae: Sphaerodactylus).</title>
        <authorList>
            <person name="Pinto B.J."/>
            <person name="Keating S.E."/>
            <person name="Gamble T."/>
        </authorList>
    </citation>
    <scope>NUCLEOTIDE SEQUENCE</scope>
    <source>
        <strain evidence="1">TG3544</strain>
    </source>
</reference>
<keyword evidence="2" id="KW-1185">Reference proteome</keyword>
<evidence type="ECO:0000313" key="1">
    <source>
        <dbReference type="EMBL" id="KAH8005304.1"/>
    </source>
</evidence>
<proteinExistence type="predicted"/>
<dbReference type="EMBL" id="CM037617">
    <property type="protein sequence ID" value="KAH8005304.1"/>
    <property type="molecule type" value="Genomic_DNA"/>
</dbReference>
<dbReference type="Proteomes" id="UP000827872">
    <property type="component" value="Linkage Group LG04"/>
</dbReference>
<name>A0ACB8FJR5_9SAUR</name>
<sequence length="131" mass="14963">MFLLAGIDLWYQKGLCSPLDCIGCLQGHRFLHQFLEACSNESFFRTCSVLLRNSKLDVQVLEKLSILLQKLSKIKSNKKMFELFTVHLMIQELQRMTHPKHAFLCINLNSILFNLGLTKGNPLADSLNASH</sequence>
<protein>
    <submittedName>
        <fullName evidence="1">Uncharacterized protein</fullName>
    </submittedName>
</protein>
<evidence type="ECO:0000313" key="2">
    <source>
        <dbReference type="Proteomes" id="UP000827872"/>
    </source>
</evidence>
<organism evidence="1 2">
    <name type="scientific">Sphaerodactylus townsendi</name>
    <dbReference type="NCBI Taxonomy" id="933632"/>
    <lineage>
        <taxon>Eukaryota</taxon>
        <taxon>Metazoa</taxon>
        <taxon>Chordata</taxon>
        <taxon>Craniata</taxon>
        <taxon>Vertebrata</taxon>
        <taxon>Euteleostomi</taxon>
        <taxon>Lepidosauria</taxon>
        <taxon>Squamata</taxon>
        <taxon>Bifurcata</taxon>
        <taxon>Gekkota</taxon>
        <taxon>Sphaerodactylidae</taxon>
        <taxon>Sphaerodactylus</taxon>
    </lineage>
</organism>
<accession>A0ACB8FJR5</accession>